<keyword evidence="4" id="KW-0963">Cytoplasm</keyword>
<dbReference type="HAMAP" id="MF_00202">
    <property type="entry name" value="Idi"/>
    <property type="match status" value="1"/>
</dbReference>
<dbReference type="Gene3D" id="3.90.79.10">
    <property type="entry name" value="Nucleoside Triphosphate Pyrophosphohydrolase"/>
    <property type="match status" value="1"/>
</dbReference>
<evidence type="ECO:0000256" key="10">
    <source>
        <dbReference type="NCBIfam" id="TIGR02150"/>
    </source>
</evidence>
<dbReference type="InterPro" id="IPR000086">
    <property type="entry name" value="NUDIX_hydrolase_dom"/>
</dbReference>
<dbReference type="Proteomes" id="UP000620550">
    <property type="component" value="Unassembled WGS sequence"/>
</dbReference>
<evidence type="ECO:0000256" key="8">
    <source>
        <dbReference type="ARBA" id="ARBA00023229"/>
    </source>
</evidence>
<dbReference type="InterPro" id="IPR011876">
    <property type="entry name" value="IsopentenylPP_isomerase_typ1"/>
</dbReference>
<evidence type="ECO:0000256" key="2">
    <source>
        <dbReference type="ARBA" id="ARBA00007579"/>
    </source>
</evidence>
<keyword evidence="13" id="KW-1185">Reference proteome</keyword>
<feature type="domain" description="Nudix hydrolase" evidence="11">
    <location>
        <begin position="30"/>
        <end position="162"/>
    </location>
</feature>
<protein>
    <recommendedName>
        <fullName evidence="3 10">Isopentenyl-diphosphate delta-isomerase</fullName>
        <ecNumber evidence="3 10">5.3.3.2</ecNumber>
    </recommendedName>
</protein>
<keyword evidence="7" id="KW-0464">Manganese</keyword>
<dbReference type="InterPro" id="IPR056375">
    <property type="entry name" value="Idi_bact"/>
</dbReference>
<dbReference type="PROSITE" id="PS51462">
    <property type="entry name" value="NUDIX"/>
    <property type="match status" value="1"/>
</dbReference>
<dbReference type="EC" id="5.3.3.2" evidence="3 10"/>
<keyword evidence="5" id="KW-0479">Metal-binding</keyword>
<dbReference type="PANTHER" id="PTHR10885:SF0">
    <property type="entry name" value="ISOPENTENYL-DIPHOSPHATE DELTA-ISOMERASE"/>
    <property type="match status" value="1"/>
</dbReference>
<evidence type="ECO:0000256" key="3">
    <source>
        <dbReference type="ARBA" id="ARBA00012057"/>
    </source>
</evidence>
<organism evidence="12 13">
    <name type="scientific">Sphingobacterium griseoflavum</name>
    <dbReference type="NCBI Taxonomy" id="1474952"/>
    <lineage>
        <taxon>Bacteria</taxon>
        <taxon>Pseudomonadati</taxon>
        <taxon>Bacteroidota</taxon>
        <taxon>Sphingobacteriia</taxon>
        <taxon>Sphingobacteriales</taxon>
        <taxon>Sphingobacteriaceae</taxon>
        <taxon>Sphingobacterium</taxon>
    </lineage>
</organism>
<evidence type="ECO:0000256" key="4">
    <source>
        <dbReference type="ARBA" id="ARBA00022490"/>
    </source>
</evidence>
<dbReference type="NCBIfam" id="TIGR02150">
    <property type="entry name" value="IPP_isom_1"/>
    <property type="match status" value="1"/>
</dbReference>
<dbReference type="PANTHER" id="PTHR10885">
    <property type="entry name" value="ISOPENTENYL-DIPHOSPHATE DELTA-ISOMERASE"/>
    <property type="match status" value="1"/>
</dbReference>
<accession>A0ABQ3HQ02</accession>
<evidence type="ECO:0000256" key="6">
    <source>
        <dbReference type="ARBA" id="ARBA00022842"/>
    </source>
</evidence>
<reference evidence="13" key="1">
    <citation type="journal article" date="2019" name="Int. J. Syst. Evol. Microbiol.">
        <title>The Global Catalogue of Microorganisms (GCM) 10K type strain sequencing project: providing services to taxonomists for standard genome sequencing and annotation.</title>
        <authorList>
            <consortium name="The Broad Institute Genomics Platform"/>
            <consortium name="The Broad Institute Genome Sequencing Center for Infectious Disease"/>
            <person name="Wu L."/>
            <person name="Ma J."/>
        </authorList>
    </citation>
    <scope>NUCLEOTIDE SEQUENCE [LARGE SCALE GENOMIC DNA]</scope>
    <source>
        <strain evidence="13">CGMCC 1.12966</strain>
    </source>
</reference>
<evidence type="ECO:0000259" key="11">
    <source>
        <dbReference type="PROSITE" id="PS51462"/>
    </source>
</evidence>
<comment type="similarity">
    <text evidence="2">Belongs to the IPP isomerase type 1 family.</text>
</comment>
<gene>
    <name evidence="12" type="primary">idi</name>
    <name evidence="12" type="ORF">GCM10017764_03190</name>
</gene>
<dbReference type="EMBL" id="BNAF01000001">
    <property type="protein sequence ID" value="GHE23351.1"/>
    <property type="molecule type" value="Genomic_DNA"/>
</dbReference>
<evidence type="ECO:0000256" key="9">
    <source>
        <dbReference type="ARBA" id="ARBA00023235"/>
    </source>
</evidence>
<keyword evidence="6" id="KW-0460">Magnesium</keyword>
<dbReference type="InterPro" id="IPR015797">
    <property type="entry name" value="NUDIX_hydrolase-like_dom_sf"/>
</dbReference>
<evidence type="ECO:0000256" key="7">
    <source>
        <dbReference type="ARBA" id="ARBA00023211"/>
    </source>
</evidence>
<evidence type="ECO:0000256" key="5">
    <source>
        <dbReference type="ARBA" id="ARBA00022723"/>
    </source>
</evidence>
<dbReference type="SUPFAM" id="SSF55811">
    <property type="entry name" value="Nudix"/>
    <property type="match status" value="1"/>
</dbReference>
<comment type="pathway">
    <text evidence="1">Isoprenoid biosynthesis; dimethylallyl diphosphate biosynthesis; dimethylallyl diphosphate from isopentenyl diphosphate: step 1/1.</text>
</comment>
<keyword evidence="9" id="KW-0413">Isomerase</keyword>
<dbReference type="PIRSF" id="PIRSF018427">
    <property type="entry name" value="Isopntndiph_ism"/>
    <property type="match status" value="1"/>
</dbReference>
<dbReference type="NCBIfam" id="NF002995">
    <property type="entry name" value="PRK03759.1"/>
    <property type="match status" value="1"/>
</dbReference>
<evidence type="ECO:0000313" key="12">
    <source>
        <dbReference type="EMBL" id="GHE23351.1"/>
    </source>
</evidence>
<dbReference type="RefSeq" id="WP_229826269.1">
    <property type="nucleotide sequence ID" value="NZ_BNAF01000001.1"/>
</dbReference>
<proteinExistence type="inferred from homology"/>
<comment type="caution">
    <text evidence="12">The sequence shown here is derived from an EMBL/GenBank/DDBJ whole genome shotgun (WGS) entry which is preliminary data.</text>
</comment>
<dbReference type="CDD" id="cd02885">
    <property type="entry name" value="NUDIX_IPP_Isomerase"/>
    <property type="match status" value="1"/>
</dbReference>
<name>A0ABQ3HQ02_9SPHI</name>
<evidence type="ECO:0000256" key="1">
    <source>
        <dbReference type="ARBA" id="ARBA00004826"/>
    </source>
</evidence>
<dbReference type="Pfam" id="PF00293">
    <property type="entry name" value="NUDIX"/>
    <property type="match status" value="1"/>
</dbReference>
<sequence length="177" mass="20416">MMLRDKVLLVDRQDTVLGEMDKLQAHQEGRLHRAFSIFIFNSFGQMLIHQRAETKYHGAGLWTNACCSHPQAGETLAASASERLDYEMGIQCKLQRTFSFVYHGRVENGLVEHELDHVFVGTFDGDPKINREEVADFQWIDLDTLADWLTRSPQAFTIWFRKALPMVVEEMSKRSNP</sequence>
<evidence type="ECO:0000313" key="13">
    <source>
        <dbReference type="Proteomes" id="UP000620550"/>
    </source>
</evidence>
<keyword evidence="8" id="KW-0414">Isoprene biosynthesis</keyword>